<dbReference type="Proteomes" id="UP001152622">
    <property type="component" value="Chromosome 12"/>
</dbReference>
<keyword evidence="2" id="KW-1185">Reference proteome</keyword>
<dbReference type="PANTHER" id="PTHR23037">
    <property type="entry name" value="CYTOKINE RECEPTOR"/>
    <property type="match status" value="1"/>
</dbReference>
<proteinExistence type="predicted"/>
<dbReference type="Gene3D" id="2.60.40.10">
    <property type="entry name" value="Immunoglobulins"/>
    <property type="match status" value="1"/>
</dbReference>
<accession>A0A9Q1ETC5</accession>
<dbReference type="GO" id="GO:0009897">
    <property type="term" value="C:external side of plasma membrane"/>
    <property type="evidence" value="ECO:0007669"/>
    <property type="project" value="TreeGrafter"/>
</dbReference>
<evidence type="ECO:0000313" key="1">
    <source>
        <dbReference type="EMBL" id="KAJ8344648.1"/>
    </source>
</evidence>
<dbReference type="EMBL" id="JAINUF010000012">
    <property type="protein sequence ID" value="KAJ8344648.1"/>
    <property type="molecule type" value="Genomic_DNA"/>
</dbReference>
<evidence type="ECO:0000313" key="2">
    <source>
        <dbReference type="Proteomes" id="UP001152622"/>
    </source>
</evidence>
<protein>
    <submittedName>
        <fullName evidence="1">Uncharacterized protein</fullName>
    </submittedName>
</protein>
<dbReference type="InterPro" id="IPR013783">
    <property type="entry name" value="Ig-like_fold"/>
</dbReference>
<comment type="caution">
    <text evidence="1">The sequence shown here is derived from an EMBL/GenBank/DDBJ whole genome shotgun (WGS) entry which is preliminary data.</text>
</comment>
<reference evidence="1" key="1">
    <citation type="journal article" date="2023" name="Science">
        <title>Genome structures resolve the early diversification of teleost fishes.</title>
        <authorList>
            <person name="Parey E."/>
            <person name="Louis A."/>
            <person name="Montfort J."/>
            <person name="Bouchez O."/>
            <person name="Roques C."/>
            <person name="Iampietro C."/>
            <person name="Lluch J."/>
            <person name="Castinel A."/>
            <person name="Donnadieu C."/>
            <person name="Desvignes T."/>
            <person name="Floi Bucao C."/>
            <person name="Jouanno E."/>
            <person name="Wen M."/>
            <person name="Mejri S."/>
            <person name="Dirks R."/>
            <person name="Jansen H."/>
            <person name="Henkel C."/>
            <person name="Chen W.J."/>
            <person name="Zahm M."/>
            <person name="Cabau C."/>
            <person name="Klopp C."/>
            <person name="Thompson A.W."/>
            <person name="Robinson-Rechavi M."/>
            <person name="Braasch I."/>
            <person name="Lecointre G."/>
            <person name="Bobe J."/>
            <person name="Postlethwait J.H."/>
            <person name="Berthelot C."/>
            <person name="Roest Crollius H."/>
            <person name="Guiguen Y."/>
        </authorList>
    </citation>
    <scope>NUCLEOTIDE SEQUENCE</scope>
    <source>
        <strain evidence="1">WJC10195</strain>
    </source>
</reference>
<name>A0A9Q1ETC5_SYNKA</name>
<dbReference type="GO" id="GO:0004896">
    <property type="term" value="F:cytokine receptor activity"/>
    <property type="evidence" value="ECO:0007669"/>
    <property type="project" value="TreeGrafter"/>
</dbReference>
<organism evidence="1 2">
    <name type="scientific">Synaphobranchus kaupii</name>
    <name type="common">Kaup's arrowtooth eel</name>
    <dbReference type="NCBI Taxonomy" id="118154"/>
    <lineage>
        <taxon>Eukaryota</taxon>
        <taxon>Metazoa</taxon>
        <taxon>Chordata</taxon>
        <taxon>Craniata</taxon>
        <taxon>Vertebrata</taxon>
        <taxon>Euteleostomi</taxon>
        <taxon>Actinopterygii</taxon>
        <taxon>Neopterygii</taxon>
        <taxon>Teleostei</taxon>
        <taxon>Anguilliformes</taxon>
        <taxon>Synaphobranchidae</taxon>
        <taxon>Synaphobranchus</taxon>
    </lineage>
</organism>
<sequence>MFQIPIQYLYYCITWEPMYFLVKNKQFFPVPHESLQEGAEYAADVQATVNPATFHAHWSDWGPNVKWKIKSQDYKAKEPYFILLLVSLPCLILCYCVKVGRLKKMCPQWYIASPKDFFEPLYHTHQGDFKKWVGQTFTLCEFDFLEKSLDVQVLNRKWTGVPQGVCRSGCEVSGASRRLDASSALSPAHSSVQSAGHISIHTVTLSGDDSRCLGGSLTYAGCGLGGAEGPLDVGPEGEWVASGVGVAREGPSGLPAVSGSYRMEWQLVAEDNELERISLNSFSSAERTEDGYPAMELDLDTIDSGFQEADCTIRSEFSSVEPGEQPGLGGAGNSHTNYVKQWLACTSGVVTQGGSTD</sequence>
<dbReference type="PANTHER" id="PTHR23037:SF36">
    <property type="entry name" value="INTERLEUKIN 21 RECEPTOR, TANDEM DUPLICATE 1"/>
    <property type="match status" value="1"/>
</dbReference>
<gene>
    <name evidence="1" type="ORF">SKAU_G00288410</name>
</gene>
<dbReference type="AlphaFoldDB" id="A0A9Q1ETC5"/>
<dbReference type="OrthoDB" id="8939865at2759"/>